<keyword evidence="3" id="KW-1185">Reference proteome</keyword>
<name>A0A1W2EI32_9FIRM</name>
<reference evidence="2 3" key="1">
    <citation type="submission" date="2017-04" db="EMBL/GenBank/DDBJ databases">
        <authorList>
            <person name="Afonso C.L."/>
            <person name="Miller P.J."/>
            <person name="Scott M.A."/>
            <person name="Spackman E."/>
            <person name="Goraichik I."/>
            <person name="Dimitrov K.M."/>
            <person name="Suarez D.L."/>
            <person name="Swayne D.E."/>
        </authorList>
    </citation>
    <scope>NUCLEOTIDE SEQUENCE [LARGE SCALE GENOMIC DNA]</scope>
    <source>
        <strain evidence="2 3">DSM 5090</strain>
    </source>
</reference>
<evidence type="ECO:0000313" key="2">
    <source>
        <dbReference type="EMBL" id="SMD09275.1"/>
    </source>
</evidence>
<evidence type="ECO:0000313" key="3">
    <source>
        <dbReference type="Proteomes" id="UP000192738"/>
    </source>
</evidence>
<sequence length="47" mass="5309">MGGRTLDQFRSRQRAKGKSSPSTQQESKAADDYQPKHNKTTQSPEED</sequence>
<dbReference type="STRING" id="112901.SAMN04488500_12464"/>
<organism evidence="2 3">
    <name type="scientific">Sporomusa malonica</name>
    <dbReference type="NCBI Taxonomy" id="112901"/>
    <lineage>
        <taxon>Bacteria</taxon>
        <taxon>Bacillati</taxon>
        <taxon>Bacillota</taxon>
        <taxon>Negativicutes</taxon>
        <taxon>Selenomonadales</taxon>
        <taxon>Sporomusaceae</taxon>
        <taxon>Sporomusa</taxon>
    </lineage>
</organism>
<accession>A0A1W2EI32</accession>
<dbReference type="AlphaFoldDB" id="A0A1W2EI32"/>
<dbReference type="EMBL" id="FWXI01000024">
    <property type="protein sequence ID" value="SMD09275.1"/>
    <property type="molecule type" value="Genomic_DNA"/>
</dbReference>
<gene>
    <name evidence="2" type="ORF">SAMN04488500_12464</name>
</gene>
<feature type="region of interest" description="Disordered" evidence="1">
    <location>
        <begin position="1"/>
        <end position="47"/>
    </location>
</feature>
<proteinExistence type="predicted"/>
<protein>
    <submittedName>
        <fullName evidence="2">Uncharacterized protein</fullName>
    </submittedName>
</protein>
<evidence type="ECO:0000256" key="1">
    <source>
        <dbReference type="SAM" id="MobiDB-lite"/>
    </source>
</evidence>
<dbReference type="Proteomes" id="UP000192738">
    <property type="component" value="Unassembled WGS sequence"/>
</dbReference>